<dbReference type="Proteomes" id="UP000053268">
    <property type="component" value="Unassembled WGS sequence"/>
</dbReference>
<evidence type="ECO:0000256" key="1">
    <source>
        <dbReference type="SAM" id="MobiDB-lite"/>
    </source>
</evidence>
<evidence type="ECO:0000313" key="3">
    <source>
        <dbReference type="EMBL" id="KPI98891.1"/>
    </source>
</evidence>
<feature type="region of interest" description="Disordered" evidence="1">
    <location>
        <begin position="297"/>
        <end position="329"/>
    </location>
</feature>
<evidence type="ECO:0000313" key="4">
    <source>
        <dbReference type="Proteomes" id="UP000053268"/>
    </source>
</evidence>
<evidence type="ECO:0000259" key="2">
    <source>
        <dbReference type="PROSITE" id="PS51457"/>
    </source>
</evidence>
<feature type="compositionally biased region" description="Polar residues" evidence="1">
    <location>
        <begin position="317"/>
        <end position="329"/>
    </location>
</feature>
<dbReference type="Pfam" id="PF10523">
    <property type="entry name" value="BEN"/>
    <property type="match status" value="1"/>
</dbReference>
<protein>
    <submittedName>
        <fullName evidence="3">Putative BEN domain-containing protein B1</fullName>
    </submittedName>
</protein>
<gene>
    <name evidence="3" type="ORF">RR46_10209</name>
</gene>
<sequence>MGMSPQNEFNFHVIELLEHSNIHLEKYVCVPNSRIFLRETSDGPVLVHFPANEEIPEINTYFEKKEFSGNLPLHLGNIKYSTMSYEDAINYTKILNIMFDEEQSSTEIDENVPSTSKKKVFESQSTSGARKMSKQNQFKFHVIELLKPSNIVVEKYVCVPNSWIILRKTSDGPVLVHFPANEKLPEIKKCIAKQEFSGNLKLYLANLKYSTMSYEDAVNYIKILNIIFDEEQSSPEIVENVPSTSNKEVFESQSSSETNKVSTISTLNSDAKAVLKEITEIPDLIKAEGRINQSKSKIEVADSSSKARRCSKHSHGISLSSNNTINLPDQITKENFPKTSHCVKDKTNNNQENDPSANNSSMLATKYQNIMALQSTLGDNYEEKLEQLQEAFDNKQLFFKEKQDSFMKPSNITKQFIDLINEAKNSSDISDLDSAVREMENCAMELDINKNDLNLLHHTITGSKNDSGKTGEMEHSVGNSDGTEVENINPLKVNSQARNFILPPEYDPNDSRWTLKYREKEIGLVELLPASRVYVNKIQLRYCIITSWDHNALARKLLFQIFSENALTICSLPGVKSKIYSGATIIRPGLDEHALNVLLNYIQMHAAEQKWRKFDSNLIIKSIRGKLYDIRSKRQNIGN</sequence>
<feature type="compositionally biased region" description="Basic and acidic residues" evidence="1">
    <location>
        <begin position="466"/>
        <end position="475"/>
    </location>
</feature>
<proteinExistence type="predicted"/>
<dbReference type="GO" id="GO:0003677">
    <property type="term" value="F:DNA binding"/>
    <property type="evidence" value="ECO:0007669"/>
    <property type="project" value="InterPro"/>
</dbReference>
<keyword evidence="4" id="KW-1185">Reference proteome</keyword>
<feature type="compositionally biased region" description="Basic residues" evidence="1">
    <location>
        <begin position="306"/>
        <end position="315"/>
    </location>
</feature>
<reference evidence="3 4" key="1">
    <citation type="journal article" date="2015" name="Nat. Commun.">
        <title>Outbred genome sequencing and CRISPR/Cas9 gene editing in butterflies.</title>
        <authorList>
            <person name="Li X."/>
            <person name="Fan D."/>
            <person name="Zhang W."/>
            <person name="Liu G."/>
            <person name="Zhang L."/>
            <person name="Zhao L."/>
            <person name="Fang X."/>
            <person name="Chen L."/>
            <person name="Dong Y."/>
            <person name="Chen Y."/>
            <person name="Ding Y."/>
            <person name="Zhao R."/>
            <person name="Feng M."/>
            <person name="Zhu Y."/>
            <person name="Feng Y."/>
            <person name="Jiang X."/>
            <person name="Zhu D."/>
            <person name="Xiang H."/>
            <person name="Feng X."/>
            <person name="Li S."/>
            <person name="Wang J."/>
            <person name="Zhang G."/>
            <person name="Kronforst M.R."/>
            <person name="Wang W."/>
        </authorList>
    </citation>
    <scope>NUCLEOTIDE SEQUENCE [LARGE SCALE GENOMIC DNA]</scope>
    <source>
        <strain evidence="3">Ya'a_city_454_Px</strain>
        <tissue evidence="3">Whole body</tissue>
    </source>
</reference>
<accession>A0A194PZZ7</accession>
<name>A0A194PZZ7_PAPXU</name>
<dbReference type="Gene3D" id="1.10.10.2590">
    <property type="entry name" value="BEN domain"/>
    <property type="match status" value="1"/>
</dbReference>
<feature type="domain" description="BEN" evidence="2">
    <location>
        <begin position="530"/>
        <end position="634"/>
    </location>
</feature>
<dbReference type="AlphaFoldDB" id="A0A194PZZ7"/>
<dbReference type="PROSITE" id="PS51457">
    <property type="entry name" value="BEN"/>
    <property type="match status" value="1"/>
</dbReference>
<dbReference type="EMBL" id="KQ459582">
    <property type="protein sequence ID" value="KPI98891.1"/>
    <property type="molecule type" value="Genomic_DNA"/>
</dbReference>
<feature type="region of interest" description="Disordered" evidence="1">
    <location>
        <begin position="464"/>
        <end position="483"/>
    </location>
</feature>
<dbReference type="InterPro" id="IPR018379">
    <property type="entry name" value="BEN_domain"/>
</dbReference>
<organism evidence="3 4">
    <name type="scientific">Papilio xuthus</name>
    <name type="common">Asian swallowtail butterfly</name>
    <dbReference type="NCBI Taxonomy" id="66420"/>
    <lineage>
        <taxon>Eukaryota</taxon>
        <taxon>Metazoa</taxon>
        <taxon>Ecdysozoa</taxon>
        <taxon>Arthropoda</taxon>
        <taxon>Hexapoda</taxon>
        <taxon>Insecta</taxon>
        <taxon>Pterygota</taxon>
        <taxon>Neoptera</taxon>
        <taxon>Endopterygota</taxon>
        <taxon>Lepidoptera</taxon>
        <taxon>Glossata</taxon>
        <taxon>Ditrysia</taxon>
        <taxon>Papilionoidea</taxon>
        <taxon>Papilionidae</taxon>
        <taxon>Papilioninae</taxon>
        <taxon>Papilio</taxon>
    </lineage>
</organism>